<evidence type="ECO:0000313" key="2">
    <source>
        <dbReference type="WBParaSite" id="RSKR_0000487850.1"/>
    </source>
</evidence>
<dbReference type="Proteomes" id="UP000095286">
    <property type="component" value="Unplaced"/>
</dbReference>
<proteinExistence type="predicted"/>
<reference evidence="2" key="1">
    <citation type="submission" date="2016-11" db="UniProtKB">
        <authorList>
            <consortium name="WormBaseParasite"/>
        </authorList>
    </citation>
    <scope>IDENTIFICATION</scope>
    <source>
        <strain evidence="2">KR3021</strain>
    </source>
</reference>
<name>A0AC35TVW3_9BILA</name>
<evidence type="ECO:0000313" key="1">
    <source>
        <dbReference type="Proteomes" id="UP000095286"/>
    </source>
</evidence>
<organism evidence="1 2">
    <name type="scientific">Rhabditophanes sp. KR3021</name>
    <dbReference type="NCBI Taxonomy" id="114890"/>
    <lineage>
        <taxon>Eukaryota</taxon>
        <taxon>Metazoa</taxon>
        <taxon>Ecdysozoa</taxon>
        <taxon>Nematoda</taxon>
        <taxon>Chromadorea</taxon>
        <taxon>Rhabditida</taxon>
        <taxon>Tylenchina</taxon>
        <taxon>Panagrolaimomorpha</taxon>
        <taxon>Strongyloidoidea</taxon>
        <taxon>Alloionematidae</taxon>
        <taxon>Rhabditophanes</taxon>
    </lineage>
</organism>
<sequence>MQMMPGTVTTGFIADIAAPPKIVNGSITPNSGNEQLNSKSFLLLDPQKLDKCSKNMQMMPGTVTTGFIADIAAPPKIVNGSM</sequence>
<accession>A0AC35TVW3</accession>
<protein>
    <submittedName>
        <fullName evidence="2">DUF4150 domain-containing protein</fullName>
    </submittedName>
</protein>
<dbReference type="WBParaSite" id="RSKR_0000487850.1">
    <property type="protein sequence ID" value="RSKR_0000487850.1"/>
    <property type="gene ID" value="RSKR_0000487850"/>
</dbReference>